<evidence type="ECO:0000313" key="6">
    <source>
        <dbReference type="EMBL" id="VGO18576.1"/>
    </source>
</evidence>
<dbReference type="AlphaFoldDB" id="A0A6C2UH98"/>
<evidence type="ECO:0000256" key="2">
    <source>
        <dbReference type="ARBA" id="ARBA00022729"/>
    </source>
</evidence>
<dbReference type="PANTHER" id="PTHR41164">
    <property type="entry name" value="CURLI PRODUCTION ASSEMBLY/TRANSPORT COMPONENT CSGG"/>
    <property type="match status" value="1"/>
</dbReference>
<dbReference type="RefSeq" id="WP_136060045.1">
    <property type="nucleotide sequence ID" value="NZ_CAAHFH010000001.1"/>
</dbReference>
<evidence type="ECO:0000256" key="1">
    <source>
        <dbReference type="ARBA" id="ARBA00022475"/>
    </source>
</evidence>
<name>A0A6C2UH98_9BACT</name>
<keyword evidence="3" id="KW-0472">Membrane</keyword>
<dbReference type="PANTHER" id="PTHR41164:SF1">
    <property type="entry name" value="CURLI PRODUCTION ASSEMBLY_TRANSPORT COMPONENT CSGG"/>
    <property type="match status" value="1"/>
</dbReference>
<dbReference type="Gene3D" id="3.40.50.10610">
    <property type="entry name" value="ABC-type transport auxiliary lipoprotein component"/>
    <property type="match status" value="1"/>
</dbReference>
<keyword evidence="7" id="KW-1185">Reference proteome</keyword>
<keyword evidence="5 6" id="KW-0449">Lipoprotein</keyword>
<dbReference type="PROSITE" id="PS51257">
    <property type="entry name" value="PROKAR_LIPOPROTEIN"/>
    <property type="match status" value="1"/>
</dbReference>
<keyword evidence="4" id="KW-0564">Palmitate</keyword>
<dbReference type="Pfam" id="PF03783">
    <property type="entry name" value="CsgG"/>
    <property type="match status" value="1"/>
</dbReference>
<evidence type="ECO:0000256" key="5">
    <source>
        <dbReference type="ARBA" id="ARBA00023288"/>
    </source>
</evidence>
<organism evidence="6 7">
    <name type="scientific">Pontiella sulfatireligans</name>
    <dbReference type="NCBI Taxonomy" id="2750658"/>
    <lineage>
        <taxon>Bacteria</taxon>
        <taxon>Pseudomonadati</taxon>
        <taxon>Kiritimatiellota</taxon>
        <taxon>Kiritimatiellia</taxon>
        <taxon>Kiritimatiellales</taxon>
        <taxon>Pontiellaceae</taxon>
        <taxon>Pontiella</taxon>
    </lineage>
</organism>
<evidence type="ECO:0000256" key="3">
    <source>
        <dbReference type="ARBA" id="ARBA00023136"/>
    </source>
</evidence>
<reference evidence="6 7" key="1">
    <citation type="submission" date="2019-04" db="EMBL/GenBank/DDBJ databases">
        <authorList>
            <person name="Van Vliet M D."/>
        </authorList>
    </citation>
    <scope>NUCLEOTIDE SEQUENCE [LARGE SCALE GENOMIC DNA]</scope>
    <source>
        <strain evidence="6 7">F21</strain>
    </source>
</reference>
<dbReference type="Proteomes" id="UP000346198">
    <property type="component" value="Unassembled WGS sequence"/>
</dbReference>
<evidence type="ECO:0000256" key="4">
    <source>
        <dbReference type="ARBA" id="ARBA00023139"/>
    </source>
</evidence>
<dbReference type="EMBL" id="CAAHFH010000001">
    <property type="protein sequence ID" value="VGO18576.1"/>
    <property type="molecule type" value="Genomic_DNA"/>
</dbReference>
<protein>
    <submittedName>
        <fullName evidence="6">Lipoprotein/NMB1164</fullName>
    </submittedName>
</protein>
<keyword evidence="2" id="KW-0732">Signal</keyword>
<gene>
    <name evidence="6" type="ORF">SCARR_00629</name>
</gene>
<dbReference type="InterPro" id="IPR005534">
    <property type="entry name" value="Curli_assmbl/transp-comp_CsgG"/>
</dbReference>
<evidence type="ECO:0000313" key="7">
    <source>
        <dbReference type="Proteomes" id="UP000346198"/>
    </source>
</evidence>
<accession>A0A6C2UH98</accession>
<sequence length="317" mass="35449">MKTERYGVLQYFILLTSFLLVSCQSNSKRLPEHVIDKKIPTLAVLEFNDKSQCRWRWNVGEGIRDTLIDELVQSQRYKVVTRFDIDAVISELQIQQNQLFRKEGKSDLGRLNNVQYLLKGSVTDFAYVASTGLTAFFSKIGFSGRSHMAIVTVTLYIIEVETGEIITSKQVEGKAYASSLDVKGSNDNVGFGSGSFYRTPLGKACKKLMAEALDEINLVIANQKWSPRIVRIVENNRVLVSGGEDRGLIAGMIYEGYYAGETLIDPETGDVLGQTEGYLAGQIELVEIKEKFSYAKIVQGQFEPGQSLRQMLPVSKK</sequence>
<dbReference type="GO" id="GO:0030288">
    <property type="term" value="C:outer membrane-bounded periplasmic space"/>
    <property type="evidence" value="ECO:0007669"/>
    <property type="project" value="InterPro"/>
</dbReference>
<keyword evidence="1" id="KW-1003">Cell membrane</keyword>
<proteinExistence type="predicted"/>